<evidence type="ECO:0000313" key="1">
    <source>
        <dbReference type="EMBL" id="PWY55684.1"/>
    </source>
</evidence>
<dbReference type="Proteomes" id="UP000247152">
    <property type="component" value="Unassembled WGS sequence"/>
</dbReference>
<keyword evidence="1" id="KW-0808">Transferase</keyword>
<dbReference type="Pfam" id="PF13692">
    <property type="entry name" value="Glyco_trans_1_4"/>
    <property type="match status" value="1"/>
</dbReference>
<dbReference type="Gene3D" id="3.40.50.2000">
    <property type="entry name" value="Glycogen Phosphorylase B"/>
    <property type="match status" value="1"/>
</dbReference>
<reference evidence="2 4" key="2">
    <citation type="submission" date="2018-12" db="EMBL/GenBank/DDBJ databases">
        <title>Legionella sp,whole genome shotgun sequence.</title>
        <authorList>
            <person name="Wu H."/>
        </authorList>
    </citation>
    <scope>NUCLEOTIDE SEQUENCE [LARGE SCALE GENOMIC DNA]</scope>
    <source>
        <strain evidence="2">Km489</strain>
        <strain evidence="4">km489</strain>
    </source>
</reference>
<dbReference type="PANTHER" id="PTHR12526:SF630">
    <property type="entry name" value="GLYCOSYLTRANSFERASE"/>
    <property type="match status" value="1"/>
</dbReference>
<comment type="caution">
    <text evidence="1">The sequence shown here is derived from an EMBL/GenBank/DDBJ whole genome shotgun (WGS) entry which is preliminary data.</text>
</comment>
<evidence type="ECO:0000313" key="4">
    <source>
        <dbReference type="Proteomes" id="UP000287374"/>
    </source>
</evidence>
<dbReference type="Proteomes" id="UP000287374">
    <property type="component" value="Unassembled WGS sequence"/>
</dbReference>
<keyword evidence="4" id="KW-1185">Reference proteome</keyword>
<evidence type="ECO:0000313" key="2">
    <source>
        <dbReference type="EMBL" id="RUR21648.1"/>
    </source>
</evidence>
<gene>
    <name evidence="1" type="ORF">DGG96_10345</name>
    <name evidence="2" type="ORF">ELY20_11870</name>
</gene>
<dbReference type="GO" id="GO:0016740">
    <property type="term" value="F:transferase activity"/>
    <property type="evidence" value="ECO:0007669"/>
    <property type="project" value="UniProtKB-KW"/>
</dbReference>
<dbReference type="PANTHER" id="PTHR12526">
    <property type="entry name" value="GLYCOSYLTRANSFERASE"/>
    <property type="match status" value="1"/>
</dbReference>
<dbReference type="AlphaFoldDB" id="A0A317U101"/>
<dbReference type="EMBL" id="QHJG01000015">
    <property type="protein sequence ID" value="PWY55684.1"/>
    <property type="molecule type" value="Genomic_DNA"/>
</dbReference>
<dbReference type="SUPFAM" id="SSF53756">
    <property type="entry name" value="UDP-Glycosyltransferase/glycogen phosphorylase"/>
    <property type="match status" value="1"/>
</dbReference>
<protein>
    <submittedName>
        <fullName evidence="1">Glycosyl transferase</fullName>
    </submittedName>
    <submittedName>
        <fullName evidence="2">Glycosyltransferase family 1 protein</fullName>
    </submittedName>
</protein>
<dbReference type="OrthoDB" id="9769600at2"/>
<dbReference type="Gene3D" id="3.40.50.11010">
    <property type="match status" value="1"/>
</dbReference>
<accession>A0A317U101</accession>
<evidence type="ECO:0000313" key="3">
    <source>
        <dbReference type="Proteomes" id="UP000247152"/>
    </source>
</evidence>
<name>A0A317U101_9GAMM</name>
<dbReference type="EMBL" id="RZGX01000015">
    <property type="protein sequence ID" value="RUR21648.1"/>
    <property type="molecule type" value="Genomic_DNA"/>
</dbReference>
<sequence>MIISSKDFNLENTMNANKTLIVFAEDWGRFPSSTQSLISALLKQDWHVTWINSIGLRKPSLSISYFKRILEKLAQYVLGKKSKYRLSLPEHLTVIHPLIIPFIGNSIIDTLNCFILKKQLKPALKKMKQPIIWVTLPSAYPFIKIFNNCPLVYYCCDDYSALAKHPLSKLDFFEKQLIEKAALILVTSAVLAKKMPKNKTHYLDHAIDIELFTKPYARPNDLPTGKPIAGFYGSLCSWVDINLIYQCAIRLKNWNFVFIGPKNIDLKKLETLSNFFYLGPKAYADIPAYSQHWDVGLIPFIYNQQIAACNPLTFKEYLSAGKPVVTTNIPALHIYKKHIYIAKDTDDFINGIVSSLHDNKEEIRKNLVKDQSWDNRALALEEQLLDLCSFH</sequence>
<proteinExistence type="predicted"/>
<organism evidence="1 3">
    <name type="scientific">Legionella qingyii</name>
    <dbReference type="NCBI Taxonomy" id="2184757"/>
    <lineage>
        <taxon>Bacteria</taxon>
        <taxon>Pseudomonadati</taxon>
        <taxon>Pseudomonadota</taxon>
        <taxon>Gammaproteobacteria</taxon>
        <taxon>Legionellales</taxon>
        <taxon>Legionellaceae</taxon>
        <taxon>Legionella</taxon>
    </lineage>
</organism>
<reference evidence="1 3" key="1">
    <citation type="submission" date="2018-05" db="EMBL/GenBank/DDBJ databases">
        <title>Legionella qingyii sp.nov., whole genome shotgun sequence.</title>
        <authorList>
            <person name="Wu H."/>
            <person name="Zhu Q."/>
            <person name="Hu C."/>
        </authorList>
    </citation>
    <scope>NUCLEOTIDE SEQUENCE [LARGE SCALE GENOMIC DNA]</scope>
    <source>
        <strain evidence="1 3">HEB18</strain>
    </source>
</reference>